<dbReference type="InterPro" id="IPR046532">
    <property type="entry name" value="DUF6597"/>
</dbReference>
<evidence type="ECO:0000313" key="6">
    <source>
        <dbReference type="Proteomes" id="UP000308196"/>
    </source>
</evidence>
<dbReference type="KEGG" id="stha:NCTC11429_00237"/>
<dbReference type="SUPFAM" id="SSF46689">
    <property type="entry name" value="Homeodomain-like"/>
    <property type="match status" value="2"/>
</dbReference>
<dbReference type="AlphaFoldDB" id="A0A4U9U8T1"/>
<evidence type="ECO:0000256" key="2">
    <source>
        <dbReference type="ARBA" id="ARBA00023125"/>
    </source>
</evidence>
<keyword evidence="3" id="KW-0804">Transcription</keyword>
<dbReference type="SMART" id="SM00342">
    <property type="entry name" value="HTH_ARAC"/>
    <property type="match status" value="1"/>
</dbReference>
<dbReference type="PANTHER" id="PTHR46796">
    <property type="entry name" value="HTH-TYPE TRANSCRIPTIONAL ACTIVATOR RHAS-RELATED"/>
    <property type="match status" value="1"/>
</dbReference>
<evidence type="ECO:0000256" key="1">
    <source>
        <dbReference type="ARBA" id="ARBA00023015"/>
    </source>
</evidence>
<keyword evidence="1" id="KW-0805">Transcription regulation</keyword>
<sequence>MKYKEIKPAPILAPYIHTFWELIGEEKDSQWERNFPDGCGGVVINLGDTCITDNGTTKMDFGKTYAVGATTSFKDSFVDENIHLFGVCLKPGVFPNFYDYSAQSEIVDITVQLDHTHSFHLDKFLKNPVGYLNEFFAHRLHPISASLESALKTIHQAQGQITIDEIAKRNFTSVRQLERKFKTHVGVSPKEYTRIIRFQNALSKIKEPNQRTSLLNIAFECGYYDHAHLTNDFKKHTGMSPSKF</sequence>
<protein>
    <submittedName>
        <fullName evidence="5">Transcriptional activator RhaS</fullName>
    </submittedName>
</protein>
<dbReference type="GO" id="GO:0043565">
    <property type="term" value="F:sequence-specific DNA binding"/>
    <property type="evidence" value="ECO:0007669"/>
    <property type="project" value="InterPro"/>
</dbReference>
<dbReference type="GO" id="GO:0003700">
    <property type="term" value="F:DNA-binding transcription factor activity"/>
    <property type="evidence" value="ECO:0007669"/>
    <property type="project" value="InterPro"/>
</dbReference>
<evidence type="ECO:0000259" key="4">
    <source>
        <dbReference type="PROSITE" id="PS01124"/>
    </source>
</evidence>
<name>A0A4U9U8T1_9SPHI</name>
<dbReference type="PROSITE" id="PS01124">
    <property type="entry name" value="HTH_ARAC_FAMILY_2"/>
    <property type="match status" value="1"/>
</dbReference>
<gene>
    <name evidence="5" type="ORF">NCTC11429_00237</name>
</gene>
<dbReference type="EMBL" id="LR590484">
    <property type="protein sequence ID" value="VTR28617.1"/>
    <property type="molecule type" value="Genomic_DNA"/>
</dbReference>
<keyword evidence="2" id="KW-0238">DNA-binding</keyword>
<feature type="domain" description="HTH araC/xylS-type" evidence="4">
    <location>
        <begin position="148"/>
        <end position="244"/>
    </location>
</feature>
<accession>A0A4U9U8T1</accession>
<dbReference type="GeneID" id="78461062"/>
<dbReference type="RefSeq" id="WP_028070140.1">
    <property type="nucleotide sequence ID" value="NZ_JBPFQZ010000001.1"/>
</dbReference>
<evidence type="ECO:0000256" key="3">
    <source>
        <dbReference type="ARBA" id="ARBA00023163"/>
    </source>
</evidence>
<evidence type="ECO:0000313" key="5">
    <source>
        <dbReference type="EMBL" id="VTR28617.1"/>
    </source>
</evidence>
<dbReference type="InterPro" id="IPR050204">
    <property type="entry name" value="AraC_XylS_family_regulators"/>
</dbReference>
<dbReference type="Gene3D" id="1.10.10.60">
    <property type="entry name" value="Homeodomain-like"/>
    <property type="match status" value="1"/>
</dbReference>
<proteinExistence type="predicted"/>
<dbReference type="Proteomes" id="UP000308196">
    <property type="component" value="Chromosome"/>
</dbReference>
<dbReference type="Pfam" id="PF12833">
    <property type="entry name" value="HTH_18"/>
    <property type="match status" value="1"/>
</dbReference>
<dbReference type="Pfam" id="PF20240">
    <property type="entry name" value="DUF6597"/>
    <property type="match status" value="1"/>
</dbReference>
<dbReference type="InterPro" id="IPR018060">
    <property type="entry name" value="HTH_AraC"/>
</dbReference>
<reference evidence="5 6" key="1">
    <citation type="submission" date="2019-05" db="EMBL/GenBank/DDBJ databases">
        <authorList>
            <consortium name="Pathogen Informatics"/>
        </authorList>
    </citation>
    <scope>NUCLEOTIDE SEQUENCE [LARGE SCALE GENOMIC DNA]</scope>
    <source>
        <strain evidence="5 6">NCTC11429</strain>
    </source>
</reference>
<organism evidence="5 6">
    <name type="scientific">Sphingobacterium thalpophilum</name>
    <dbReference type="NCBI Taxonomy" id="259"/>
    <lineage>
        <taxon>Bacteria</taxon>
        <taxon>Pseudomonadati</taxon>
        <taxon>Bacteroidota</taxon>
        <taxon>Sphingobacteriia</taxon>
        <taxon>Sphingobacteriales</taxon>
        <taxon>Sphingobacteriaceae</taxon>
        <taxon>Sphingobacterium</taxon>
    </lineage>
</organism>
<dbReference type="STRING" id="1123265.GCA_000686625_03372"/>
<dbReference type="InterPro" id="IPR009057">
    <property type="entry name" value="Homeodomain-like_sf"/>
</dbReference>
<dbReference type="PANTHER" id="PTHR46796:SF13">
    <property type="entry name" value="HTH-TYPE TRANSCRIPTIONAL ACTIVATOR RHAS"/>
    <property type="match status" value="1"/>
</dbReference>